<evidence type="ECO:0000256" key="12">
    <source>
        <dbReference type="ARBA" id="ARBA00023136"/>
    </source>
</evidence>
<keyword evidence="11 16" id="KW-1133">Transmembrane helix</keyword>
<proteinExistence type="inferred from homology"/>
<keyword evidence="4" id="KW-1003">Cell membrane</keyword>
<protein>
    <submittedName>
        <fullName evidence="19">Polysaccharide biosynthesis tyrosine autokinase</fullName>
        <ecNumber evidence="19">2.7.10.2</ecNumber>
    </submittedName>
</protein>
<keyword evidence="20" id="KW-1185">Reference proteome</keyword>
<dbReference type="EMBL" id="JBHSIV010000012">
    <property type="protein sequence ID" value="MFC5063206.1"/>
    <property type="molecule type" value="Genomic_DNA"/>
</dbReference>
<keyword evidence="7 16" id="KW-0812">Transmembrane</keyword>
<dbReference type="RefSeq" id="WP_378036555.1">
    <property type="nucleotide sequence ID" value="NZ_JBHSIV010000012.1"/>
</dbReference>
<feature type="region of interest" description="Disordered" evidence="15">
    <location>
        <begin position="454"/>
        <end position="491"/>
    </location>
</feature>
<dbReference type="SUPFAM" id="SSF52540">
    <property type="entry name" value="P-loop containing nucleoside triphosphate hydrolases"/>
    <property type="match status" value="1"/>
</dbReference>
<keyword evidence="8" id="KW-0547">Nucleotide-binding</keyword>
<evidence type="ECO:0000313" key="19">
    <source>
        <dbReference type="EMBL" id="MFC5063206.1"/>
    </source>
</evidence>
<evidence type="ECO:0000256" key="5">
    <source>
        <dbReference type="ARBA" id="ARBA00022519"/>
    </source>
</evidence>
<evidence type="ECO:0000256" key="16">
    <source>
        <dbReference type="SAM" id="Phobius"/>
    </source>
</evidence>
<dbReference type="Pfam" id="PF13614">
    <property type="entry name" value="AAA_31"/>
    <property type="match status" value="1"/>
</dbReference>
<feature type="transmembrane region" description="Helical" evidence="16">
    <location>
        <begin position="14"/>
        <end position="34"/>
    </location>
</feature>
<dbReference type="EC" id="2.7.10.2" evidence="19"/>
<keyword evidence="5" id="KW-0997">Cell inner membrane</keyword>
<evidence type="ECO:0000256" key="13">
    <source>
        <dbReference type="ARBA" id="ARBA00023137"/>
    </source>
</evidence>
<evidence type="ECO:0000259" key="17">
    <source>
        <dbReference type="Pfam" id="PF02706"/>
    </source>
</evidence>
<comment type="similarity">
    <text evidence="3">Belongs to the etk/wzc family.</text>
</comment>
<name>A0ABV9YRI9_9PSEU</name>
<dbReference type="InterPro" id="IPR005702">
    <property type="entry name" value="Wzc-like_C"/>
</dbReference>
<comment type="subcellular location">
    <subcellularLocation>
        <location evidence="1">Cell inner membrane</location>
        <topology evidence="1">Multi-pass membrane protein</topology>
    </subcellularLocation>
</comment>
<accession>A0ABV9YRI9</accession>
<dbReference type="InterPro" id="IPR050445">
    <property type="entry name" value="Bact_polysacc_biosynth/exp"/>
</dbReference>
<sequence>MTAREYLTLLVQQWRWIVGAALVGVVVAGVVVLLTPAKYAASVTLYVSTGSNVNSTDAYQGSLLSQDRVKSYTELLSSYRLGQDVVADLKLPDDPQDIADEVSASVTPSTVLLKAEVTDTSPERAQAIAGAVGRRFPALVADLERPADRTQPAAVSARVVEGPVLEAGPVSPRPLVDLGLGLAAGLLVGITIAVVRRSLDRSVLGLAQLAKLFPRPLLGTLPRDRHVERAPLFLRDRPTSPAAESLRAVRTNIGLAGSGDATRVVTVTSAVEGEGKSTLLVNLALAEANAGARVLVVEGDLRRPRASGYLGLGDGDGLSGLLAGRGELPDAVRPGPVERLTVLSSGPLPANPYELVESDRMDAVLAAAREQYDLVLVDAPPLLPVADGLALARRADSVVFVVRAGSTGAALVRRAYEQLETAGVRHVGVVLNGVTTAIEGQYAGDYHAATGLRREAPEPAARAVPSSHRRARGTPQRLPASGGSHRTPTGGIAVGDLVGRLAAREAKQSTTRPLHERSS</sequence>
<dbReference type="PANTHER" id="PTHR32309:SF31">
    <property type="entry name" value="CAPSULAR EXOPOLYSACCHARIDE FAMILY"/>
    <property type="match status" value="1"/>
</dbReference>
<evidence type="ECO:0000256" key="15">
    <source>
        <dbReference type="SAM" id="MobiDB-lite"/>
    </source>
</evidence>
<dbReference type="GO" id="GO:0004715">
    <property type="term" value="F:non-membrane spanning protein tyrosine kinase activity"/>
    <property type="evidence" value="ECO:0007669"/>
    <property type="project" value="UniProtKB-EC"/>
</dbReference>
<keyword evidence="6 19" id="KW-0808">Transferase</keyword>
<evidence type="ECO:0000256" key="9">
    <source>
        <dbReference type="ARBA" id="ARBA00022777"/>
    </source>
</evidence>
<dbReference type="NCBIfam" id="TIGR01007">
    <property type="entry name" value="eps_fam"/>
    <property type="match status" value="1"/>
</dbReference>
<feature type="domain" description="Polysaccharide chain length determinant N-terminal" evidence="17">
    <location>
        <begin position="5"/>
        <end position="88"/>
    </location>
</feature>
<evidence type="ECO:0000256" key="8">
    <source>
        <dbReference type="ARBA" id="ARBA00022741"/>
    </source>
</evidence>
<dbReference type="Gene3D" id="3.40.50.300">
    <property type="entry name" value="P-loop containing nucleotide triphosphate hydrolases"/>
    <property type="match status" value="1"/>
</dbReference>
<dbReference type="InterPro" id="IPR003856">
    <property type="entry name" value="LPS_length_determ_N"/>
</dbReference>
<organism evidence="19 20">
    <name type="scientific">Actinomycetospora atypica</name>
    <dbReference type="NCBI Taxonomy" id="1290095"/>
    <lineage>
        <taxon>Bacteria</taxon>
        <taxon>Bacillati</taxon>
        <taxon>Actinomycetota</taxon>
        <taxon>Actinomycetes</taxon>
        <taxon>Pseudonocardiales</taxon>
        <taxon>Pseudonocardiaceae</taxon>
        <taxon>Actinomycetospora</taxon>
    </lineage>
</organism>
<keyword evidence="13" id="KW-0829">Tyrosine-protein kinase</keyword>
<comment type="caution">
    <text evidence="19">The sequence shown here is derived from an EMBL/GenBank/DDBJ whole genome shotgun (WGS) entry which is preliminary data.</text>
</comment>
<evidence type="ECO:0000256" key="6">
    <source>
        <dbReference type="ARBA" id="ARBA00022679"/>
    </source>
</evidence>
<comment type="similarity">
    <text evidence="2">Belongs to the CpsC/CapA family.</text>
</comment>
<evidence type="ECO:0000256" key="1">
    <source>
        <dbReference type="ARBA" id="ARBA00004429"/>
    </source>
</evidence>
<dbReference type="Pfam" id="PF02706">
    <property type="entry name" value="Wzz"/>
    <property type="match status" value="1"/>
</dbReference>
<evidence type="ECO:0000256" key="2">
    <source>
        <dbReference type="ARBA" id="ARBA00006683"/>
    </source>
</evidence>
<evidence type="ECO:0000313" key="20">
    <source>
        <dbReference type="Proteomes" id="UP001595947"/>
    </source>
</evidence>
<keyword evidence="10" id="KW-0067">ATP-binding</keyword>
<dbReference type="Proteomes" id="UP001595947">
    <property type="component" value="Unassembled WGS sequence"/>
</dbReference>
<evidence type="ECO:0000256" key="11">
    <source>
        <dbReference type="ARBA" id="ARBA00022989"/>
    </source>
</evidence>
<reference evidence="20" key="1">
    <citation type="journal article" date="2019" name="Int. J. Syst. Evol. Microbiol.">
        <title>The Global Catalogue of Microorganisms (GCM) 10K type strain sequencing project: providing services to taxonomists for standard genome sequencing and annotation.</title>
        <authorList>
            <consortium name="The Broad Institute Genomics Platform"/>
            <consortium name="The Broad Institute Genome Sequencing Center for Infectious Disease"/>
            <person name="Wu L."/>
            <person name="Ma J."/>
        </authorList>
    </citation>
    <scope>NUCLEOTIDE SEQUENCE [LARGE SCALE GENOMIC DNA]</scope>
    <source>
        <strain evidence="20">CGMCC 4.7093</strain>
    </source>
</reference>
<evidence type="ECO:0000256" key="4">
    <source>
        <dbReference type="ARBA" id="ARBA00022475"/>
    </source>
</evidence>
<dbReference type="InterPro" id="IPR025669">
    <property type="entry name" value="AAA_dom"/>
</dbReference>
<dbReference type="CDD" id="cd05387">
    <property type="entry name" value="BY-kinase"/>
    <property type="match status" value="1"/>
</dbReference>
<evidence type="ECO:0000259" key="18">
    <source>
        <dbReference type="Pfam" id="PF13614"/>
    </source>
</evidence>
<keyword evidence="9" id="KW-0418">Kinase</keyword>
<evidence type="ECO:0000256" key="10">
    <source>
        <dbReference type="ARBA" id="ARBA00022840"/>
    </source>
</evidence>
<dbReference type="InterPro" id="IPR027417">
    <property type="entry name" value="P-loop_NTPase"/>
</dbReference>
<dbReference type="PANTHER" id="PTHR32309">
    <property type="entry name" value="TYROSINE-PROTEIN KINASE"/>
    <property type="match status" value="1"/>
</dbReference>
<comment type="catalytic activity">
    <reaction evidence="14">
        <text>L-tyrosyl-[protein] + ATP = O-phospho-L-tyrosyl-[protein] + ADP + H(+)</text>
        <dbReference type="Rhea" id="RHEA:10596"/>
        <dbReference type="Rhea" id="RHEA-COMP:10136"/>
        <dbReference type="Rhea" id="RHEA-COMP:20101"/>
        <dbReference type="ChEBI" id="CHEBI:15378"/>
        <dbReference type="ChEBI" id="CHEBI:30616"/>
        <dbReference type="ChEBI" id="CHEBI:46858"/>
        <dbReference type="ChEBI" id="CHEBI:61978"/>
        <dbReference type="ChEBI" id="CHEBI:456216"/>
    </reaction>
</comment>
<keyword evidence="12 16" id="KW-0472">Membrane</keyword>
<gene>
    <name evidence="19" type="ORF">ACFPBZ_13385</name>
</gene>
<evidence type="ECO:0000256" key="14">
    <source>
        <dbReference type="ARBA" id="ARBA00053015"/>
    </source>
</evidence>
<feature type="domain" description="AAA" evidence="18">
    <location>
        <begin position="263"/>
        <end position="404"/>
    </location>
</feature>
<evidence type="ECO:0000256" key="7">
    <source>
        <dbReference type="ARBA" id="ARBA00022692"/>
    </source>
</evidence>
<evidence type="ECO:0000256" key="3">
    <source>
        <dbReference type="ARBA" id="ARBA00008883"/>
    </source>
</evidence>